<dbReference type="PANTHER" id="PTHR15239">
    <property type="entry name" value="NUCLEAR EXPORT MEDIATOR FACTOR NEMF"/>
    <property type="match status" value="1"/>
</dbReference>
<protein>
    <recommendedName>
        <fullName evidence="2">NFACT RNA-binding domain-containing protein</fullName>
    </recommendedName>
</protein>
<dbReference type="AlphaFoldDB" id="A0A813GJW7"/>
<reference evidence="3" key="1">
    <citation type="submission" date="2021-02" db="EMBL/GenBank/DDBJ databases">
        <authorList>
            <person name="Dougan E. K."/>
            <person name="Rhodes N."/>
            <person name="Thang M."/>
            <person name="Chan C."/>
        </authorList>
    </citation>
    <scope>NUCLEOTIDE SEQUENCE</scope>
</reference>
<dbReference type="GO" id="GO:0000049">
    <property type="term" value="F:tRNA binding"/>
    <property type="evidence" value="ECO:0007669"/>
    <property type="project" value="TreeGrafter"/>
</dbReference>
<evidence type="ECO:0000256" key="1">
    <source>
        <dbReference type="SAM" id="MobiDB-lite"/>
    </source>
</evidence>
<feature type="domain" description="NFACT RNA-binding" evidence="2">
    <location>
        <begin position="187"/>
        <end position="286"/>
    </location>
</feature>
<dbReference type="InterPro" id="IPR051608">
    <property type="entry name" value="RQC_Subunit_NEMF"/>
</dbReference>
<dbReference type="OrthoDB" id="436717at2759"/>
<comment type="caution">
    <text evidence="3">The sequence shown here is derived from an EMBL/GenBank/DDBJ whole genome shotgun (WGS) entry which is preliminary data.</text>
</comment>
<sequence length="303" mass="33600">ANKTLAEAAKRAEKQIVQLQKQLKDPAEAELWRSKGMGLQQMPKKSWRRGTSEVDVPDYMNLGDDGQPLSLKVTLDPDKDFLGNAKACFKQAGKIDRAIEICTPLIEAQQGNMTRWRAEAQTLAGLQGLLGAGDAAAESEVRRLYLSLVDEGLIRIPEPESEEDPEEAAERAALEKLKKKYGKDVDRFVSPSGFEVLAGRSSTANERVTWELTWPDSWWFHTDNGIPGSHVTIRANANNCTDEDIEFAAGIAAWHSKARTKMYVPVMYCYGNQLKKPPRRKTGQVSTTGGAKSIDVRPCLPEE</sequence>
<proteinExistence type="predicted"/>
<dbReference type="GO" id="GO:0072344">
    <property type="term" value="P:rescue of stalled ribosome"/>
    <property type="evidence" value="ECO:0007669"/>
    <property type="project" value="TreeGrafter"/>
</dbReference>
<dbReference type="Pfam" id="PF05833">
    <property type="entry name" value="NFACT_N"/>
    <property type="match status" value="1"/>
</dbReference>
<dbReference type="Pfam" id="PF05670">
    <property type="entry name" value="NFACT-R_1"/>
    <property type="match status" value="1"/>
</dbReference>
<evidence type="ECO:0000259" key="2">
    <source>
        <dbReference type="Pfam" id="PF05670"/>
    </source>
</evidence>
<dbReference type="Proteomes" id="UP000654075">
    <property type="component" value="Unassembled WGS sequence"/>
</dbReference>
<accession>A0A813GJW7</accession>
<name>A0A813GJW7_POLGL</name>
<organism evidence="3 4">
    <name type="scientific">Polarella glacialis</name>
    <name type="common">Dinoflagellate</name>
    <dbReference type="NCBI Taxonomy" id="89957"/>
    <lineage>
        <taxon>Eukaryota</taxon>
        <taxon>Sar</taxon>
        <taxon>Alveolata</taxon>
        <taxon>Dinophyceae</taxon>
        <taxon>Suessiales</taxon>
        <taxon>Suessiaceae</taxon>
        <taxon>Polarella</taxon>
    </lineage>
</organism>
<dbReference type="GO" id="GO:1990112">
    <property type="term" value="C:RQC complex"/>
    <property type="evidence" value="ECO:0007669"/>
    <property type="project" value="TreeGrafter"/>
</dbReference>
<feature type="non-terminal residue" evidence="3">
    <location>
        <position position="303"/>
    </location>
</feature>
<dbReference type="InterPro" id="IPR008532">
    <property type="entry name" value="NFACT_RNA-bd"/>
</dbReference>
<dbReference type="PANTHER" id="PTHR15239:SF6">
    <property type="entry name" value="RIBOSOME QUALITY CONTROL COMPLEX SUBUNIT NEMF"/>
    <property type="match status" value="1"/>
</dbReference>
<feature type="region of interest" description="Disordered" evidence="1">
    <location>
        <begin position="277"/>
        <end position="303"/>
    </location>
</feature>
<dbReference type="OMA" id="SSCCHEY"/>
<gene>
    <name evidence="3" type="ORF">PGLA1383_LOCUS44158</name>
</gene>
<dbReference type="EMBL" id="CAJNNV010029159">
    <property type="protein sequence ID" value="CAE8627372.1"/>
    <property type="molecule type" value="Genomic_DNA"/>
</dbReference>
<evidence type="ECO:0000313" key="3">
    <source>
        <dbReference type="EMBL" id="CAE8627372.1"/>
    </source>
</evidence>
<dbReference type="GO" id="GO:0043023">
    <property type="term" value="F:ribosomal large subunit binding"/>
    <property type="evidence" value="ECO:0007669"/>
    <property type="project" value="TreeGrafter"/>
</dbReference>
<keyword evidence="4" id="KW-1185">Reference proteome</keyword>
<evidence type="ECO:0000313" key="4">
    <source>
        <dbReference type="Proteomes" id="UP000654075"/>
    </source>
</evidence>